<dbReference type="AlphaFoldDB" id="A0AAX1J775"/>
<keyword evidence="1" id="KW-0812">Transmembrane</keyword>
<proteinExistence type="predicted"/>
<evidence type="ECO:0000313" key="3">
    <source>
        <dbReference type="Proteomes" id="UP000663583"/>
    </source>
</evidence>
<sequence>MTGNSETPCYGVCEGETLLSVIAGLLLVSLVVPALPVVCEYPPVPFIPVVCVALVASVLNTSLVKDRAQCIQLSCVIRLLVTRAHGVERPSAADSPKSGSCLHAVA</sequence>
<gene>
    <name evidence="2" type="ORF">I2456_17375</name>
</gene>
<name>A0AAX1J775_9MYCO</name>
<dbReference type="KEGG" id="mku:I2456_17375"/>
<keyword evidence="1" id="KW-1133">Transmembrane helix</keyword>
<dbReference type="Proteomes" id="UP000663583">
    <property type="component" value="Chromosome"/>
</dbReference>
<protein>
    <submittedName>
        <fullName evidence="2">Uncharacterized protein</fullName>
    </submittedName>
</protein>
<evidence type="ECO:0000256" key="1">
    <source>
        <dbReference type="SAM" id="Phobius"/>
    </source>
</evidence>
<evidence type="ECO:0000313" key="2">
    <source>
        <dbReference type="EMBL" id="QPI36293.1"/>
    </source>
</evidence>
<dbReference type="RefSeq" id="WP_131811294.1">
    <property type="nucleotide sequence ID" value="NZ_BLKU01000005.1"/>
</dbReference>
<organism evidence="2 3">
    <name type="scientific">Mycobacterium kubicae</name>
    <dbReference type="NCBI Taxonomy" id="120959"/>
    <lineage>
        <taxon>Bacteria</taxon>
        <taxon>Bacillati</taxon>
        <taxon>Actinomycetota</taxon>
        <taxon>Actinomycetes</taxon>
        <taxon>Mycobacteriales</taxon>
        <taxon>Mycobacteriaceae</taxon>
        <taxon>Mycobacterium</taxon>
        <taxon>Mycobacterium simiae complex</taxon>
    </lineage>
</organism>
<feature type="transmembrane region" description="Helical" evidence="1">
    <location>
        <begin position="18"/>
        <end position="38"/>
    </location>
</feature>
<accession>A0AAX1J775</accession>
<keyword evidence="1" id="KW-0472">Membrane</keyword>
<feature type="transmembrane region" description="Helical" evidence="1">
    <location>
        <begin position="44"/>
        <end position="64"/>
    </location>
</feature>
<reference evidence="2" key="1">
    <citation type="submission" date="2020-11" db="EMBL/GenBank/DDBJ databases">
        <title>Intraspecies plasmid and genomic variation of Mycobacterium kubicae revealed by the complete genome sequences of two clinical isolates.</title>
        <authorList>
            <person name="Hendrix J.R."/>
            <person name="Epperson L.E."/>
            <person name="Honda J.R."/>
            <person name="Strong M."/>
        </authorList>
    </citation>
    <scope>NUCLEOTIDE SEQUENCE</scope>
    <source>
        <strain evidence="2">JCM 13573</strain>
    </source>
</reference>
<dbReference type="EMBL" id="CP065047">
    <property type="protein sequence ID" value="QPI36293.1"/>
    <property type="molecule type" value="Genomic_DNA"/>
</dbReference>